<evidence type="ECO:0000313" key="11">
    <source>
        <dbReference type="Proteomes" id="UP000515203"/>
    </source>
</evidence>
<dbReference type="GeneID" id="101587332"/>
<dbReference type="Proteomes" id="UP000515203">
    <property type="component" value="Unplaced"/>
</dbReference>
<dbReference type="InterPro" id="IPR051042">
    <property type="entry name" value="Repro_Hormone_Insulin-like"/>
</dbReference>
<feature type="chain" id="PRO_5027700829" evidence="9">
    <location>
        <begin position="22"/>
        <end position="186"/>
    </location>
</feature>
<name>A0A6P3F2G6_OCTDE</name>
<dbReference type="PANTHER" id="PTHR12004">
    <property type="entry name" value="RELAXIN"/>
    <property type="match status" value="1"/>
</dbReference>
<comment type="subunit">
    <text evidence="3">Heterodimer of a B chain and an A chain linked by two disulfide bonds.</text>
</comment>
<dbReference type="InterPro" id="IPR016179">
    <property type="entry name" value="Insulin-like"/>
</dbReference>
<gene>
    <name evidence="12" type="primary">Rln2</name>
</gene>
<dbReference type="InterPro" id="IPR022353">
    <property type="entry name" value="Insulin_CS"/>
</dbReference>
<evidence type="ECO:0000256" key="4">
    <source>
        <dbReference type="ARBA" id="ARBA00022525"/>
    </source>
</evidence>
<dbReference type="PANTHER" id="PTHR12004:SF13">
    <property type="entry name" value="PRORELAXIN H2"/>
    <property type="match status" value="1"/>
</dbReference>
<dbReference type="CTD" id="6019"/>
<protein>
    <submittedName>
        <fullName evidence="12">Prorelaxin H2</fullName>
    </submittedName>
</protein>
<keyword evidence="6" id="KW-0372">Hormone</keyword>
<dbReference type="GO" id="GO:0005576">
    <property type="term" value="C:extracellular region"/>
    <property type="evidence" value="ECO:0007669"/>
    <property type="project" value="UniProtKB-SubCell"/>
</dbReference>
<evidence type="ECO:0000256" key="1">
    <source>
        <dbReference type="ARBA" id="ARBA00004613"/>
    </source>
</evidence>
<feature type="domain" description="Insulin-like" evidence="10">
    <location>
        <begin position="32"/>
        <end position="186"/>
    </location>
</feature>
<comment type="similarity">
    <text evidence="2 8">Belongs to the insulin family.</text>
</comment>
<keyword evidence="7" id="KW-1015">Disulfide bond</keyword>
<evidence type="ECO:0000256" key="3">
    <source>
        <dbReference type="ARBA" id="ARBA00011207"/>
    </source>
</evidence>
<evidence type="ECO:0000256" key="6">
    <source>
        <dbReference type="ARBA" id="ARBA00022702"/>
    </source>
</evidence>
<dbReference type="SUPFAM" id="SSF56994">
    <property type="entry name" value="Insulin-like"/>
    <property type="match status" value="1"/>
</dbReference>
<keyword evidence="5" id="KW-0165">Cleavage on pair of basic residues</keyword>
<dbReference type="AlphaFoldDB" id="A0A6P3F2G6"/>
<dbReference type="FunCoup" id="A0A6P3F2G6">
    <property type="interactions" value="63"/>
</dbReference>
<dbReference type="RefSeq" id="XP_004637248.1">
    <property type="nucleotide sequence ID" value="XM_004637191.2"/>
</dbReference>
<evidence type="ECO:0000256" key="8">
    <source>
        <dbReference type="RuleBase" id="RU000406"/>
    </source>
</evidence>
<sequence>MLRLFSVQLLGVWLLLSHVSGRVPPGWLDQVIKLCGRELVRARIEICGKVSLGARDLDQEEVRALGSGPFTEIVPSLTNKDADSLNTLEFIPNVQQELKATLSEGQPSLPQLQQYVPVVKNSNVGVQELKKIIHNRQDEAEDNGHSGLSNVLDLKVHSPKWRQLEMAMSDKCCQIGCTRRSVAKTC</sequence>
<evidence type="ECO:0000313" key="12">
    <source>
        <dbReference type="RefSeq" id="XP_004637248.1"/>
    </source>
</evidence>
<dbReference type="InParanoid" id="A0A6P3F2G6"/>
<feature type="signal peptide" evidence="9">
    <location>
        <begin position="1"/>
        <end position="21"/>
    </location>
</feature>
<dbReference type="PRINTS" id="PR02004">
    <property type="entry name" value="RELAXIN"/>
</dbReference>
<reference evidence="12" key="1">
    <citation type="submission" date="2025-08" db="UniProtKB">
        <authorList>
            <consortium name="RefSeq"/>
        </authorList>
    </citation>
    <scope>IDENTIFICATION</scope>
</reference>
<keyword evidence="11" id="KW-1185">Reference proteome</keyword>
<organism evidence="11 12">
    <name type="scientific">Octodon degus</name>
    <name type="common">Degu</name>
    <name type="synonym">Sciurus degus</name>
    <dbReference type="NCBI Taxonomy" id="10160"/>
    <lineage>
        <taxon>Eukaryota</taxon>
        <taxon>Metazoa</taxon>
        <taxon>Chordata</taxon>
        <taxon>Craniata</taxon>
        <taxon>Vertebrata</taxon>
        <taxon>Euteleostomi</taxon>
        <taxon>Mammalia</taxon>
        <taxon>Eutheria</taxon>
        <taxon>Euarchontoglires</taxon>
        <taxon>Glires</taxon>
        <taxon>Rodentia</taxon>
        <taxon>Hystricomorpha</taxon>
        <taxon>Octodontidae</taxon>
        <taxon>Octodon</taxon>
    </lineage>
</organism>
<dbReference type="CDD" id="cd00101">
    <property type="entry name" value="IlGF_like"/>
    <property type="match status" value="1"/>
</dbReference>
<dbReference type="OrthoDB" id="8784777at2759"/>
<evidence type="ECO:0000256" key="9">
    <source>
        <dbReference type="SAM" id="SignalP"/>
    </source>
</evidence>
<dbReference type="InterPro" id="IPR022421">
    <property type="entry name" value="Relaxin"/>
</dbReference>
<comment type="subcellular location">
    <subcellularLocation>
        <location evidence="1 8">Secreted</location>
    </subcellularLocation>
</comment>
<evidence type="ECO:0000256" key="5">
    <source>
        <dbReference type="ARBA" id="ARBA00022685"/>
    </source>
</evidence>
<dbReference type="SMART" id="SM00078">
    <property type="entry name" value="IlGF"/>
    <property type="match status" value="1"/>
</dbReference>
<accession>A0A6P3F2G6</accession>
<dbReference type="InterPro" id="IPR036438">
    <property type="entry name" value="Insulin-like_sf"/>
</dbReference>
<dbReference type="CDD" id="cd04365">
    <property type="entry name" value="IlGF_relaxin_like"/>
    <property type="match status" value="1"/>
</dbReference>
<keyword evidence="9" id="KW-0732">Signal</keyword>
<evidence type="ECO:0000259" key="10">
    <source>
        <dbReference type="SMART" id="SM00078"/>
    </source>
</evidence>
<proteinExistence type="inferred from homology"/>
<evidence type="ECO:0000256" key="7">
    <source>
        <dbReference type="ARBA" id="ARBA00023157"/>
    </source>
</evidence>
<keyword evidence="4 8" id="KW-0964">Secreted</keyword>
<dbReference type="GO" id="GO:0005179">
    <property type="term" value="F:hormone activity"/>
    <property type="evidence" value="ECO:0007669"/>
    <property type="project" value="UniProtKB-KW"/>
</dbReference>
<evidence type="ECO:0000256" key="2">
    <source>
        <dbReference type="ARBA" id="ARBA00009034"/>
    </source>
</evidence>
<dbReference type="PROSITE" id="PS00262">
    <property type="entry name" value="INSULIN"/>
    <property type="match status" value="1"/>
</dbReference>
<dbReference type="Pfam" id="PF00049">
    <property type="entry name" value="Insulin"/>
    <property type="match status" value="1"/>
</dbReference>